<comment type="caution">
    <text evidence="3">The sequence shown here is derived from an EMBL/GenBank/DDBJ whole genome shotgun (WGS) entry which is preliminary data.</text>
</comment>
<name>A0A0P9JC15_9PSED</name>
<dbReference type="InterPro" id="IPR025711">
    <property type="entry name" value="PepSY"/>
</dbReference>
<evidence type="ECO:0000259" key="2">
    <source>
        <dbReference type="Pfam" id="PF03413"/>
    </source>
</evidence>
<protein>
    <recommendedName>
        <fullName evidence="2">PepSY domain-containing protein</fullName>
    </recommendedName>
</protein>
<keyword evidence="1" id="KW-0732">Signal</keyword>
<evidence type="ECO:0000313" key="4">
    <source>
        <dbReference type="Proteomes" id="UP000050425"/>
    </source>
</evidence>
<reference evidence="3 4" key="1">
    <citation type="submission" date="2015-09" db="EMBL/GenBank/DDBJ databases">
        <title>Genome announcement of multiple Pseudomonas syringae strains.</title>
        <authorList>
            <person name="Thakur S."/>
            <person name="Wang P.W."/>
            <person name="Gong Y."/>
            <person name="Weir B.S."/>
            <person name="Guttman D.S."/>
        </authorList>
    </citation>
    <scope>NUCLEOTIDE SEQUENCE [LARGE SCALE GENOMIC DNA]</scope>
    <source>
        <strain evidence="3 4">ICMP4303</strain>
    </source>
</reference>
<feature type="signal peptide" evidence="1">
    <location>
        <begin position="1"/>
        <end position="36"/>
    </location>
</feature>
<dbReference type="AlphaFoldDB" id="A0A0P9JC15"/>
<dbReference type="Gene3D" id="3.10.450.40">
    <property type="match status" value="1"/>
</dbReference>
<dbReference type="Pfam" id="PF03413">
    <property type="entry name" value="PepSY"/>
    <property type="match status" value="1"/>
</dbReference>
<dbReference type="EMBL" id="LJPT01000106">
    <property type="protein sequence ID" value="KPW47796.1"/>
    <property type="molecule type" value="Genomic_DNA"/>
</dbReference>
<gene>
    <name evidence="3" type="ORF">ALO88_04892</name>
</gene>
<proteinExistence type="predicted"/>
<evidence type="ECO:0000256" key="1">
    <source>
        <dbReference type="SAM" id="SignalP"/>
    </source>
</evidence>
<dbReference type="PATRIC" id="fig|251702.3.peg.2212"/>
<organism evidence="3 4">
    <name type="scientific">Pseudomonas syringae pv. antirrhini</name>
    <dbReference type="NCBI Taxonomy" id="251702"/>
    <lineage>
        <taxon>Bacteria</taxon>
        <taxon>Pseudomonadati</taxon>
        <taxon>Pseudomonadota</taxon>
        <taxon>Gammaproteobacteria</taxon>
        <taxon>Pseudomonadales</taxon>
        <taxon>Pseudomonadaceae</taxon>
        <taxon>Pseudomonas</taxon>
    </lineage>
</organism>
<evidence type="ECO:0000313" key="3">
    <source>
        <dbReference type="EMBL" id="KPW47796.1"/>
    </source>
</evidence>
<accession>A0A0P9JC15</accession>
<sequence length="116" mass="12677">MTTPLKQINQKEHLMKLMPALFAAVALTAAAGAAQADIGPDEVVRLHKAGTVGDFEQFNKQALAAHPGFTIHDTELDKTVTGQLVYQIELKGPNRVEWNYDVDAKTGKVVRDAQDH</sequence>
<dbReference type="Proteomes" id="UP000050425">
    <property type="component" value="Unassembled WGS sequence"/>
</dbReference>
<feature type="domain" description="PepSY" evidence="2">
    <location>
        <begin position="60"/>
        <end position="111"/>
    </location>
</feature>
<feature type="chain" id="PRO_5030013480" description="PepSY domain-containing protein" evidence="1">
    <location>
        <begin position="37"/>
        <end position="116"/>
    </location>
</feature>